<dbReference type="AlphaFoldDB" id="A0A6N4TM28"/>
<protein>
    <submittedName>
        <fullName evidence="1">Uncharacterized protein</fullName>
    </submittedName>
</protein>
<proteinExistence type="predicted"/>
<accession>A0A6N4TM28</accession>
<sequence length="67" mass="7940">MSYVNRHRTIKTYCPAIKKYVTIEVFLHNDEHNRFASHICGHQCLENHCSLNICKCQYEDGKLTLRD</sequence>
<reference evidence="2" key="1">
    <citation type="submission" date="2019-05" db="EMBL/GenBank/DDBJ databases">
        <title>Complete genome sequencing of Absiella argi strain JCM 30884.</title>
        <authorList>
            <person name="Sakamoto M."/>
            <person name="Murakami T."/>
            <person name="Mori H."/>
        </authorList>
    </citation>
    <scope>NUCLEOTIDE SEQUENCE [LARGE SCALE GENOMIC DNA]</scope>
    <source>
        <strain evidence="2">JCM 30884</strain>
    </source>
</reference>
<evidence type="ECO:0000313" key="1">
    <source>
        <dbReference type="EMBL" id="BBK23868.1"/>
    </source>
</evidence>
<dbReference type="KEGG" id="aarg:Aargi30884_27710"/>
<evidence type="ECO:0000313" key="2">
    <source>
        <dbReference type="Proteomes" id="UP000464754"/>
    </source>
</evidence>
<organism evidence="1 2">
    <name type="scientific">Amedibacterium intestinale</name>
    <dbReference type="NCBI Taxonomy" id="2583452"/>
    <lineage>
        <taxon>Bacteria</taxon>
        <taxon>Bacillati</taxon>
        <taxon>Bacillota</taxon>
        <taxon>Erysipelotrichia</taxon>
        <taxon>Erysipelotrichales</taxon>
        <taxon>Erysipelotrichaceae</taxon>
        <taxon>Amedibacterium</taxon>
    </lineage>
</organism>
<keyword evidence="2" id="KW-1185">Reference proteome</keyword>
<dbReference type="EMBL" id="AP019695">
    <property type="protein sequence ID" value="BBK23868.1"/>
    <property type="molecule type" value="Genomic_DNA"/>
</dbReference>
<name>A0A6N4TM28_9FIRM</name>
<gene>
    <name evidence="1" type="ORF">Aargi30884_27710</name>
</gene>
<dbReference type="Proteomes" id="UP000464754">
    <property type="component" value="Chromosome"/>
</dbReference>